<evidence type="ECO:0000313" key="2">
    <source>
        <dbReference type="Proteomes" id="UP000030853"/>
    </source>
</evidence>
<reference evidence="1 2" key="1">
    <citation type="submission" date="2014-11" db="EMBL/GenBank/DDBJ databases">
        <title>Genome sequencing of Pantoea rodasii ND03.</title>
        <authorList>
            <person name="Muhamad Yunos N.Y."/>
            <person name="Chan K.-G."/>
        </authorList>
    </citation>
    <scope>NUCLEOTIDE SEQUENCE [LARGE SCALE GENOMIC DNA]</scope>
    <source>
        <strain evidence="1 2">ND03</strain>
    </source>
</reference>
<protein>
    <submittedName>
        <fullName evidence="1">Uncharacterized protein</fullName>
    </submittedName>
</protein>
<dbReference type="AlphaFoldDB" id="A0A0B1R4J2"/>
<proteinExistence type="predicted"/>
<dbReference type="RefSeq" id="WP_039335383.1">
    <property type="nucleotide sequence ID" value="NZ_JTJJ01000097.1"/>
</dbReference>
<sequence length="133" mass="14567">MHTENANSQNAFDLVQSKDLIANVAAILMPVISEAVNEAVNKAVALATSPTMSKKDFAAANRISDSVLEKWISNGVVLLAPTPTRTLTQNRTNKKTGEKAETTMIKHGNALINVAAWREKNRQHAIKCRYIKP</sequence>
<dbReference type="Proteomes" id="UP000030853">
    <property type="component" value="Unassembled WGS sequence"/>
</dbReference>
<gene>
    <name evidence="1" type="ORF">QU24_21565</name>
</gene>
<comment type="caution">
    <text evidence="1">The sequence shown here is derived from an EMBL/GenBank/DDBJ whole genome shotgun (WGS) entry which is preliminary data.</text>
</comment>
<evidence type="ECO:0000313" key="1">
    <source>
        <dbReference type="EMBL" id="KHJ66010.1"/>
    </source>
</evidence>
<name>A0A0B1R4J2_9GAMM</name>
<accession>A0A0B1R4J2</accession>
<organism evidence="1 2">
    <name type="scientific">Pantoea rodasii</name>
    <dbReference type="NCBI Taxonomy" id="1076549"/>
    <lineage>
        <taxon>Bacteria</taxon>
        <taxon>Pseudomonadati</taxon>
        <taxon>Pseudomonadota</taxon>
        <taxon>Gammaproteobacteria</taxon>
        <taxon>Enterobacterales</taxon>
        <taxon>Erwiniaceae</taxon>
        <taxon>Pantoea</taxon>
    </lineage>
</organism>
<dbReference type="EMBL" id="JTJJ01000097">
    <property type="protein sequence ID" value="KHJ66010.1"/>
    <property type="molecule type" value="Genomic_DNA"/>
</dbReference>